<comment type="caution">
    <text evidence="2">The sequence shown here is derived from an EMBL/GenBank/DDBJ whole genome shotgun (WGS) entry which is preliminary data.</text>
</comment>
<sequence length="159" mass="17622">MNSIRRLTISSMVIAIYIVVLYITQGMSFGPYQIRIATSLYALAYIFPFLIIPMGIANLIANFLFGGLGWLDCLGGFGVGIITTMIIVGLKRRQMNLWWSLLPIVIVPAVCVSAWLAYVLHIPYTVLICNLSVGQVIPAVVGCLLVQLLKRRLVLPIRK</sequence>
<feature type="transmembrane region" description="Helical" evidence="1">
    <location>
        <begin position="67"/>
        <end position="90"/>
    </location>
</feature>
<reference evidence="2 3" key="1">
    <citation type="submission" date="2014-07" db="EMBL/GenBank/DDBJ databases">
        <authorList>
            <person name="McCorrison J."/>
            <person name="Sanka R."/>
            <person name="Torralba M."/>
            <person name="Gillis M."/>
            <person name="Haft D.H."/>
            <person name="Methe B."/>
            <person name="Sutton G."/>
            <person name="Nelson K.E."/>
        </authorList>
    </citation>
    <scope>NUCLEOTIDE SEQUENCE [LARGE SCALE GENOMIC DNA]</scope>
    <source>
        <strain evidence="2 3">DNF00314</strain>
    </source>
</reference>
<organism evidence="2 3">
    <name type="scientific">Veillonella montpellierensis DNF00314</name>
    <dbReference type="NCBI Taxonomy" id="1401067"/>
    <lineage>
        <taxon>Bacteria</taxon>
        <taxon>Bacillati</taxon>
        <taxon>Bacillota</taxon>
        <taxon>Negativicutes</taxon>
        <taxon>Veillonellales</taxon>
        <taxon>Veillonellaceae</taxon>
        <taxon>Veillonella</taxon>
    </lineage>
</organism>
<dbReference type="PANTHER" id="PTHR40044">
    <property type="entry name" value="INTEGRAL MEMBRANE PROTEIN-RELATED"/>
    <property type="match status" value="1"/>
</dbReference>
<feature type="transmembrane region" description="Helical" evidence="1">
    <location>
        <begin position="36"/>
        <end position="61"/>
    </location>
</feature>
<evidence type="ECO:0000313" key="2">
    <source>
        <dbReference type="EMBL" id="KGF46590.1"/>
    </source>
</evidence>
<name>A0A096AI98_9FIRM</name>
<gene>
    <name evidence="2" type="ORF">HMPREF0872_07690</name>
</gene>
<evidence type="ECO:0000313" key="3">
    <source>
        <dbReference type="Proteomes" id="UP000029628"/>
    </source>
</evidence>
<feature type="transmembrane region" description="Helical" evidence="1">
    <location>
        <begin position="6"/>
        <end position="24"/>
    </location>
</feature>
<dbReference type="PANTHER" id="PTHR40044:SF1">
    <property type="entry name" value="INTEGRAL MEMBRANE PROTEIN"/>
    <property type="match status" value="1"/>
</dbReference>
<dbReference type="EMBL" id="JRNT01000033">
    <property type="protein sequence ID" value="KGF46590.1"/>
    <property type="molecule type" value="Genomic_DNA"/>
</dbReference>
<keyword evidence="1" id="KW-1133">Transmembrane helix</keyword>
<dbReference type="AlphaFoldDB" id="A0A096AI98"/>
<keyword evidence="3" id="KW-1185">Reference proteome</keyword>
<keyword evidence="1" id="KW-0472">Membrane</keyword>
<proteinExistence type="predicted"/>
<dbReference type="InterPro" id="IPR010387">
    <property type="entry name" value="QueT"/>
</dbReference>
<feature type="transmembrane region" description="Helical" evidence="1">
    <location>
        <begin position="124"/>
        <end position="149"/>
    </location>
</feature>
<dbReference type="Pfam" id="PF06177">
    <property type="entry name" value="QueT"/>
    <property type="match status" value="1"/>
</dbReference>
<dbReference type="Proteomes" id="UP000029628">
    <property type="component" value="Unassembled WGS sequence"/>
</dbReference>
<feature type="transmembrane region" description="Helical" evidence="1">
    <location>
        <begin position="97"/>
        <end position="118"/>
    </location>
</feature>
<keyword evidence="1" id="KW-0812">Transmembrane</keyword>
<dbReference type="eggNOG" id="COG4708">
    <property type="taxonomic scope" value="Bacteria"/>
</dbReference>
<evidence type="ECO:0000256" key="1">
    <source>
        <dbReference type="SAM" id="Phobius"/>
    </source>
</evidence>
<protein>
    <submittedName>
        <fullName evidence="2">Membrane spanning protein</fullName>
    </submittedName>
</protein>
<accession>A0A096AI98</accession>
<dbReference type="RefSeq" id="WP_028257818.1">
    <property type="nucleotide sequence ID" value="NZ_JRNT01000033.1"/>
</dbReference>